<evidence type="ECO:0000256" key="3">
    <source>
        <dbReference type="ARBA" id="ARBA00023212"/>
    </source>
</evidence>
<reference evidence="6" key="1">
    <citation type="submission" date="2023-03" db="EMBL/GenBank/DDBJ databases">
        <authorList>
            <person name="Steffen K."/>
            <person name="Cardenas P."/>
        </authorList>
    </citation>
    <scope>NUCLEOTIDE SEQUENCE</scope>
</reference>
<keyword evidence="3" id="KW-0206">Cytoskeleton</keyword>
<dbReference type="SUPFAM" id="SSF143575">
    <property type="entry name" value="GAS2 domain-like"/>
    <property type="match status" value="1"/>
</dbReference>
<evidence type="ECO:0000256" key="1">
    <source>
        <dbReference type="ARBA" id="ARBA00004245"/>
    </source>
</evidence>
<accession>A0AA35QVB0</accession>
<dbReference type="AlphaFoldDB" id="A0AA35QVB0"/>
<keyword evidence="7" id="KW-1185">Reference proteome</keyword>
<comment type="caution">
    <text evidence="6">The sequence shown here is derived from an EMBL/GenBank/DDBJ whole genome shotgun (WGS) entry which is preliminary data.</text>
</comment>
<dbReference type="GO" id="GO:0008017">
    <property type="term" value="F:microtubule binding"/>
    <property type="evidence" value="ECO:0007669"/>
    <property type="project" value="InterPro"/>
</dbReference>
<dbReference type="Gene3D" id="3.30.920.20">
    <property type="entry name" value="Gas2-like domain"/>
    <property type="match status" value="1"/>
</dbReference>
<feature type="compositionally biased region" description="Polar residues" evidence="4">
    <location>
        <begin position="139"/>
        <end position="177"/>
    </location>
</feature>
<dbReference type="InterPro" id="IPR036534">
    <property type="entry name" value="GAR_dom_sf"/>
</dbReference>
<dbReference type="InterPro" id="IPR003108">
    <property type="entry name" value="GAR_dom"/>
</dbReference>
<dbReference type="GO" id="GO:0005856">
    <property type="term" value="C:cytoskeleton"/>
    <property type="evidence" value="ECO:0007669"/>
    <property type="project" value="UniProtKB-SubCell"/>
</dbReference>
<evidence type="ECO:0000256" key="2">
    <source>
        <dbReference type="ARBA" id="ARBA00022490"/>
    </source>
</evidence>
<evidence type="ECO:0000256" key="4">
    <source>
        <dbReference type="SAM" id="MobiDB-lite"/>
    </source>
</evidence>
<feature type="compositionally biased region" description="Polar residues" evidence="4">
    <location>
        <begin position="84"/>
        <end position="95"/>
    </location>
</feature>
<organism evidence="6 7">
    <name type="scientific">Geodia barretti</name>
    <name type="common">Barrett's horny sponge</name>
    <dbReference type="NCBI Taxonomy" id="519541"/>
    <lineage>
        <taxon>Eukaryota</taxon>
        <taxon>Metazoa</taxon>
        <taxon>Porifera</taxon>
        <taxon>Demospongiae</taxon>
        <taxon>Heteroscleromorpha</taxon>
        <taxon>Tetractinellida</taxon>
        <taxon>Astrophorina</taxon>
        <taxon>Geodiidae</taxon>
        <taxon>Geodia</taxon>
    </lineage>
</organism>
<protein>
    <submittedName>
        <fullName evidence="6">Microtubule-actin cross-linking factor 1</fullName>
    </submittedName>
</protein>
<dbReference type="EMBL" id="CASHTH010000190">
    <property type="protein sequence ID" value="CAI7993605.1"/>
    <property type="molecule type" value="Genomic_DNA"/>
</dbReference>
<name>A0AA35QVB0_GEOBA</name>
<dbReference type="PROSITE" id="PS51460">
    <property type="entry name" value="GAR"/>
    <property type="match status" value="1"/>
</dbReference>
<evidence type="ECO:0000259" key="5">
    <source>
        <dbReference type="PROSITE" id="PS51460"/>
    </source>
</evidence>
<evidence type="ECO:0000313" key="6">
    <source>
        <dbReference type="EMBL" id="CAI7993605.1"/>
    </source>
</evidence>
<keyword evidence="2" id="KW-0963">Cytoplasm</keyword>
<proteinExistence type="predicted"/>
<feature type="domain" description="GAR" evidence="5">
    <location>
        <begin position="1"/>
        <end position="22"/>
    </location>
</feature>
<evidence type="ECO:0000313" key="7">
    <source>
        <dbReference type="Proteomes" id="UP001174909"/>
    </source>
</evidence>
<feature type="region of interest" description="Disordered" evidence="4">
    <location>
        <begin position="77"/>
        <end position="222"/>
    </location>
</feature>
<gene>
    <name evidence="6" type="ORF">GBAR_LOCUS1284</name>
</gene>
<comment type="subcellular location">
    <subcellularLocation>
        <location evidence="1">Cytoplasm</location>
        <location evidence="1">Cytoskeleton</location>
    </subcellularLocation>
</comment>
<sequence length="222" mass="23158">MVRVGGGWEPLEEFLRKHDPCRATRRTNASLRGMGVGLTTASFATKTQTAISHKNSELRGGGGGGEGDATLTVTELPSGRKTATLPTKRSSSTTIMRPGATGTWSGRGSRESTPTRSPGLSVQATRAEPLRHTLVRQGSPKTTRTGGQARSRTPSRGLSPPTGNGHKTPTSAPTTPSHIPKPARRPISPSSSAHTATGVGPRPSGIPTPSRSKVAKNSPRHK</sequence>
<dbReference type="Proteomes" id="UP001174909">
    <property type="component" value="Unassembled WGS sequence"/>
</dbReference>
<dbReference type="Pfam" id="PF02187">
    <property type="entry name" value="GAS2"/>
    <property type="match status" value="1"/>
</dbReference>
<feature type="compositionally biased region" description="Polar residues" evidence="4">
    <location>
        <begin position="102"/>
        <end position="124"/>
    </location>
</feature>